<dbReference type="EMBL" id="CP136051">
    <property type="protein sequence ID" value="WOK04318.1"/>
    <property type="molecule type" value="Genomic_DNA"/>
</dbReference>
<accession>A0ABZ0IH34</accession>
<dbReference type="RefSeq" id="WP_317487131.1">
    <property type="nucleotide sequence ID" value="NZ_CP136051.1"/>
</dbReference>
<dbReference type="SUPFAM" id="SSF88723">
    <property type="entry name" value="PIN domain-like"/>
    <property type="match status" value="1"/>
</dbReference>
<keyword evidence="2" id="KW-1185">Reference proteome</keyword>
<sequence length="153" mass="17673">MTQRVYIDTSVVGGIYDSEFDIFTKMFFDKAFRGEIVLIISDLLEEELINAPTNIKTFFKTLPAKQLEYIQLTKDAIKLAELYIAEKVVGETSRADCRHIALATINKADVLVSWNFKHIVNLKRIRGYNSINLREGLHTLEIRSPKELMEYEN</sequence>
<gene>
    <name evidence="1" type="ORF">RT717_14655</name>
</gene>
<evidence type="ECO:0000313" key="1">
    <source>
        <dbReference type="EMBL" id="WOK04318.1"/>
    </source>
</evidence>
<dbReference type="Proteomes" id="UP001302349">
    <property type="component" value="Chromosome"/>
</dbReference>
<evidence type="ECO:0008006" key="3">
    <source>
        <dbReference type="Google" id="ProtNLM"/>
    </source>
</evidence>
<organism evidence="1 2">
    <name type="scientific">Imperialibacter roseus</name>
    <dbReference type="NCBI Taxonomy" id="1324217"/>
    <lineage>
        <taxon>Bacteria</taxon>
        <taxon>Pseudomonadati</taxon>
        <taxon>Bacteroidota</taxon>
        <taxon>Cytophagia</taxon>
        <taxon>Cytophagales</taxon>
        <taxon>Flammeovirgaceae</taxon>
        <taxon>Imperialibacter</taxon>
    </lineage>
</organism>
<name>A0ABZ0IH34_9BACT</name>
<dbReference type="InterPro" id="IPR029060">
    <property type="entry name" value="PIN-like_dom_sf"/>
</dbReference>
<protein>
    <recommendedName>
        <fullName evidence="3">PIN domain protein</fullName>
    </recommendedName>
</protein>
<evidence type="ECO:0000313" key="2">
    <source>
        <dbReference type="Proteomes" id="UP001302349"/>
    </source>
</evidence>
<proteinExistence type="predicted"/>
<reference evidence="1 2" key="1">
    <citation type="journal article" date="2023" name="Microbiol. Resour. Announc.">
        <title>Complete Genome Sequence of Imperialibacter roseus strain P4T.</title>
        <authorList>
            <person name="Tizabi D.R."/>
            <person name="Bachvaroff T."/>
            <person name="Hill R.T."/>
        </authorList>
    </citation>
    <scope>NUCLEOTIDE SEQUENCE [LARGE SCALE GENOMIC DNA]</scope>
    <source>
        <strain evidence="1 2">P4T</strain>
    </source>
</reference>